<sequence>MDDFTTRTYGTSGLDNRPLFGETSARVRVVTSVIIYVTVICSFMFPTLPPRPLNIFFAACILLTCGSTLVLIFWYRQGDLEPKFRNLIYFMLASIVLLCICANLYFHDVR</sequence>
<organism evidence="2 3">
    <name type="scientific">Amphilophus citrinellus</name>
    <name type="common">Midas cichlid</name>
    <name type="synonym">Cichlasoma citrinellum</name>
    <dbReference type="NCBI Taxonomy" id="61819"/>
    <lineage>
        <taxon>Eukaryota</taxon>
        <taxon>Metazoa</taxon>
        <taxon>Chordata</taxon>
        <taxon>Craniata</taxon>
        <taxon>Vertebrata</taxon>
        <taxon>Euteleostomi</taxon>
        <taxon>Actinopterygii</taxon>
        <taxon>Neopterygii</taxon>
        <taxon>Teleostei</taxon>
        <taxon>Neoteleostei</taxon>
        <taxon>Acanthomorphata</taxon>
        <taxon>Ovalentaria</taxon>
        <taxon>Cichlomorphae</taxon>
        <taxon>Cichliformes</taxon>
        <taxon>Cichlidae</taxon>
        <taxon>New World cichlids</taxon>
        <taxon>Cichlasomatinae</taxon>
        <taxon>Heroini</taxon>
        <taxon>Amphilophus</taxon>
    </lineage>
</organism>
<dbReference type="Ensembl" id="ENSACIT00000015002.1">
    <property type="protein sequence ID" value="ENSACIP00000014611.1"/>
    <property type="gene ID" value="ENSACIG00000011359.1"/>
</dbReference>
<dbReference type="InterPro" id="IPR022564">
    <property type="entry name" value="DUF2678"/>
</dbReference>
<keyword evidence="3" id="KW-1185">Reference proteome</keyword>
<reference evidence="2" key="1">
    <citation type="submission" date="2025-08" db="UniProtKB">
        <authorList>
            <consortium name="Ensembl"/>
        </authorList>
    </citation>
    <scope>IDENTIFICATION</scope>
</reference>
<evidence type="ECO:0000313" key="3">
    <source>
        <dbReference type="Proteomes" id="UP000261340"/>
    </source>
</evidence>
<feature type="transmembrane region" description="Helical" evidence="1">
    <location>
        <begin position="54"/>
        <end position="75"/>
    </location>
</feature>
<dbReference type="PANTHER" id="PTHR28603">
    <property type="entry name" value="TRANSMEMBRANE PROTEIN 243"/>
    <property type="match status" value="1"/>
</dbReference>
<evidence type="ECO:0000256" key="1">
    <source>
        <dbReference type="SAM" id="Phobius"/>
    </source>
</evidence>
<feature type="transmembrane region" description="Helical" evidence="1">
    <location>
        <begin position="27"/>
        <end position="48"/>
    </location>
</feature>
<keyword evidence="1" id="KW-0812">Transmembrane</keyword>
<accession>A0A3Q0RV48</accession>
<protein>
    <submittedName>
        <fullName evidence="2">Transmembrane protein 243, mitochondrial b</fullName>
    </submittedName>
</protein>
<dbReference type="PANTHER" id="PTHR28603:SF1">
    <property type="entry name" value="TRANSMEMBRANE PROTEIN 243"/>
    <property type="match status" value="1"/>
</dbReference>
<name>A0A3Q0RV48_AMPCI</name>
<dbReference type="Proteomes" id="UP000261340">
    <property type="component" value="Unplaced"/>
</dbReference>
<keyword evidence="1" id="KW-0472">Membrane</keyword>
<dbReference type="Pfam" id="PF10856">
    <property type="entry name" value="DUF2678"/>
    <property type="match status" value="1"/>
</dbReference>
<reference evidence="2" key="2">
    <citation type="submission" date="2025-09" db="UniProtKB">
        <authorList>
            <consortium name="Ensembl"/>
        </authorList>
    </citation>
    <scope>IDENTIFICATION</scope>
</reference>
<proteinExistence type="predicted"/>
<dbReference type="GeneTree" id="ENSGT00390000010221"/>
<dbReference type="AlphaFoldDB" id="A0A3Q0RV48"/>
<feature type="transmembrane region" description="Helical" evidence="1">
    <location>
        <begin position="87"/>
        <end position="106"/>
    </location>
</feature>
<dbReference type="OMA" id="PSITACM"/>
<evidence type="ECO:0000313" key="2">
    <source>
        <dbReference type="Ensembl" id="ENSACIP00000014611.1"/>
    </source>
</evidence>
<keyword evidence="1" id="KW-1133">Transmembrane helix</keyword>